<keyword evidence="3" id="KW-1185">Reference proteome</keyword>
<feature type="compositionally biased region" description="Low complexity" evidence="1">
    <location>
        <begin position="202"/>
        <end position="220"/>
    </location>
</feature>
<dbReference type="EMBL" id="BLLF01002937">
    <property type="protein sequence ID" value="GFH25854.1"/>
    <property type="molecule type" value="Genomic_DNA"/>
</dbReference>
<evidence type="ECO:0000313" key="2">
    <source>
        <dbReference type="EMBL" id="GFH25854.1"/>
    </source>
</evidence>
<gene>
    <name evidence="2" type="ORF">HaLaN_23892</name>
</gene>
<protein>
    <submittedName>
        <fullName evidence="2">Uncharacterized protein</fullName>
    </submittedName>
</protein>
<name>A0A6A0A279_HAELA</name>
<evidence type="ECO:0000256" key="1">
    <source>
        <dbReference type="SAM" id="MobiDB-lite"/>
    </source>
</evidence>
<feature type="compositionally biased region" description="Low complexity" evidence="1">
    <location>
        <begin position="166"/>
        <end position="177"/>
    </location>
</feature>
<organism evidence="2 3">
    <name type="scientific">Haematococcus lacustris</name>
    <name type="common">Green alga</name>
    <name type="synonym">Haematococcus pluvialis</name>
    <dbReference type="NCBI Taxonomy" id="44745"/>
    <lineage>
        <taxon>Eukaryota</taxon>
        <taxon>Viridiplantae</taxon>
        <taxon>Chlorophyta</taxon>
        <taxon>core chlorophytes</taxon>
        <taxon>Chlorophyceae</taxon>
        <taxon>CS clade</taxon>
        <taxon>Chlamydomonadales</taxon>
        <taxon>Haematococcaceae</taxon>
        <taxon>Haematococcus</taxon>
    </lineage>
</organism>
<dbReference type="Proteomes" id="UP000485058">
    <property type="component" value="Unassembled WGS sequence"/>
</dbReference>
<comment type="caution">
    <text evidence="2">The sequence shown here is derived from an EMBL/GenBank/DDBJ whole genome shotgun (WGS) entry which is preliminary data.</text>
</comment>
<feature type="region of interest" description="Disordered" evidence="1">
    <location>
        <begin position="160"/>
        <end position="233"/>
    </location>
</feature>
<evidence type="ECO:0000313" key="3">
    <source>
        <dbReference type="Proteomes" id="UP000485058"/>
    </source>
</evidence>
<feature type="compositionally biased region" description="Polar residues" evidence="1">
    <location>
        <begin position="188"/>
        <end position="201"/>
    </location>
</feature>
<proteinExistence type="predicted"/>
<reference evidence="2 3" key="1">
    <citation type="submission" date="2020-02" db="EMBL/GenBank/DDBJ databases">
        <title>Draft genome sequence of Haematococcus lacustris strain NIES-144.</title>
        <authorList>
            <person name="Morimoto D."/>
            <person name="Nakagawa S."/>
            <person name="Yoshida T."/>
            <person name="Sawayama S."/>
        </authorList>
    </citation>
    <scope>NUCLEOTIDE SEQUENCE [LARGE SCALE GENOMIC DNA]</scope>
    <source>
        <strain evidence="2 3">NIES-144</strain>
    </source>
</reference>
<accession>A0A6A0A279</accession>
<sequence length="233" mass="24244">MPSGCICQCNAQVLLCMLHKQGLVMLGAWAARQHGSQSMSSQSSSYKIGSKSMGFLVQASRKLSAKVDVEPMDDMQPTVAALLTKQLVSNKSGFDSSTHHGSVNMQGGSDISSLRSEMVRLQDLLSKLAVEMSASGRGSSLSPHSSVLTTATATIHMVPSSPPAKPGVMGAAAVPAVQSQPHPAEQAGFSSDDSMGQQHSLYASQPPVASVPSYSPSAKAGTKHDGLMTMDEV</sequence>
<dbReference type="AlphaFoldDB" id="A0A6A0A279"/>